<reference evidence="2" key="1">
    <citation type="submission" date="2022-11" db="UniProtKB">
        <authorList>
            <consortium name="WormBaseParasite"/>
        </authorList>
    </citation>
    <scope>IDENTIFICATION</scope>
</reference>
<sequence length="83" mass="9620">MRIRKLADKPPIKKRYYKIDMNKKNLREADLTDWHFLFVFFVEFSNLTILPTAFECSATSPSSLVSSSSKYSLAICRKISSTH</sequence>
<evidence type="ECO:0000313" key="2">
    <source>
        <dbReference type="WBParaSite" id="nRc.2.0.1.t06261-RA"/>
    </source>
</evidence>
<proteinExistence type="predicted"/>
<organism evidence="1 2">
    <name type="scientific">Romanomermis culicivorax</name>
    <name type="common">Nematode worm</name>
    <dbReference type="NCBI Taxonomy" id="13658"/>
    <lineage>
        <taxon>Eukaryota</taxon>
        <taxon>Metazoa</taxon>
        <taxon>Ecdysozoa</taxon>
        <taxon>Nematoda</taxon>
        <taxon>Enoplea</taxon>
        <taxon>Dorylaimia</taxon>
        <taxon>Mermithida</taxon>
        <taxon>Mermithoidea</taxon>
        <taxon>Mermithidae</taxon>
        <taxon>Romanomermis</taxon>
    </lineage>
</organism>
<dbReference type="Proteomes" id="UP000887565">
    <property type="component" value="Unplaced"/>
</dbReference>
<dbReference type="WBParaSite" id="nRc.2.0.1.t06261-RA">
    <property type="protein sequence ID" value="nRc.2.0.1.t06261-RA"/>
    <property type="gene ID" value="nRc.2.0.1.g06261"/>
</dbReference>
<accession>A0A915HYA7</accession>
<dbReference type="AlphaFoldDB" id="A0A915HYA7"/>
<evidence type="ECO:0000313" key="1">
    <source>
        <dbReference type="Proteomes" id="UP000887565"/>
    </source>
</evidence>
<name>A0A915HYA7_ROMCU</name>
<keyword evidence="1" id="KW-1185">Reference proteome</keyword>
<protein>
    <submittedName>
        <fullName evidence="2">Uncharacterized protein</fullName>
    </submittedName>
</protein>